<dbReference type="RefSeq" id="WP_043873444.1">
    <property type="nucleotide sequence ID" value="NZ_CCVW01000001.1"/>
</dbReference>
<evidence type="ECO:0000256" key="2">
    <source>
        <dbReference type="ARBA" id="ARBA00022670"/>
    </source>
</evidence>
<dbReference type="EMBL" id="CCSB01000001">
    <property type="protein sequence ID" value="CDZ77025.1"/>
    <property type="molecule type" value="Genomic_DNA"/>
</dbReference>
<keyword evidence="2" id="KW-0645">Protease</keyword>
<dbReference type="PANTHER" id="PTHR31817">
    <property type="match status" value="1"/>
</dbReference>
<evidence type="ECO:0000256" key="4">
    <source>
        <dbReference type="ARBA" id="ARBA00023049"/>
    </source>
</evidence>
<evidence type="ECO:0000313" key="5">
    <source>
        <dbReference type="EMBL" id="CDZ77025.1"/>
    </source>
</evidence>
<accession>A0A078KRI4</accession>
<dbReference type="AlphaFoldDB" id="A0A078KRI4"/>
<dbReference type="GO" id="GO:0008237">
    <property type="term" value="F:metallopeptidase activity"/>
    <property type="evidence" value="ECO:0007669"/>
    <property type="project" value="UniProtKB-KW"/>
</dbReference>
<evidence type="ECO:0000256" key="1">
    <source>
        <dbReference type="ARBA" id="ARBA00001947"/>
    </source>
</evidence>
<gene>
    <name evidence="5" type="ORF">BN59_01304</name>
</gene>
<dbReference type="STRING" id="1034943.BN59_01304"/>
<dbReference type="Pfam" id="PF08014">
    <property type="entry name" value="MATCAP"/>
    <property type="match status" value="1"/>
</dbReference>
<protein>
    <recommendedName>
        <fullName evidence="7">Flavohemoglobin expression-modulating QEGLA motif protein</fullName>
    </recommendedName>
</protein>
<proteinExistence type="predicted"/>
<keyword evidence="4" id="KW-0482">Metalloprotease</keyword>
<name>A0A078KRI4_9GAMM</name>
<dbReference type="PANTHER" id="PTHR31817:SF0">
    <property type="entry name" value="CHROMOSOME UNDETERMINED SCAFFOLD_67, WHOLE GENOME SHOTGUN SEQUENCE"/>
    <property type="match status" value="1"/>
</dbReference>
<sequence>MSISESDELVIIQELSKRIVEAQSQIRILDSIKWDDSIRQDFFQNKAKRLPVVDQSYYQNRPLPFNAQEKQEEFRLILRDAQNQLGQYTPITRLIKRQCEEYSQAARMLAVRGTNTFCELATELYGSPDDAFYPGGPRLSELGTLLFDVLTALDVQLQSEADIKHYTPKQAQEILQERLGHFFDQHPGKVTVMVSDGMVADASAGADSIKLSQQAMFSERDLKYLEVHEGWVHVGTTLNGAMQPYCFFLSKGSPSSSVIQEGLAVITEVVTFSSYPGRVRKITNRVIALDKVRQGANFLDIYRYFIDCGLTEEDSYNQAVRIFRGSTPEGGPFTKDLSYAKGFLLIYNYMRFAISQRHIDSIPLLFTGKLVLDDLPLLGELRDRGFLAPPVYLPPPFRDLAALSAWMSFSLFLNKFSLNEIQKNFRFLLV</sequence>
<dbReference type="Proteomes" id="UP000044071">
    <property type="component" value="Unassembled WGS sequence"/>
</dbReference>
<dbReference type="OrthoDB" id="9785840at2"/>
<dbReference type="InterPro" id="IPR012656">
    <property type="entry name" value="CHP02421_QEGLA"/>
</dbReference>
<evidence type="ECO:0000256" key="3">
    <source>
        <dbReference type="ARBA" id="ARBA00022801"/>
    </source>
</evidence>
<keyword evidence="3" id="KW-0378">Hydrolase</keyword>
<comment type="cofactor">
    <cofactor evidence="1">
        <name>Zn(2+)</name>
        <dbReference type="ChEBI" id="CHEBI:29105"/>
    </cofactor>
</comment>
<dbReference type="SMART" id="SM01154">
    <property type="entry name" value="DUF1704"/>
    <property type="match status" value="1"/>
</dbReference>
<reference evidence="5 6" key="1">
    <citation type="submission" date="2014-06" db="EMBL/GenBank/DDBJ databases">
        <authorList>
            <person name="Urmite Genomes Urmite Genomes"/>
        </authorList>
    </citation>
    <scope>NUCLEOTIDE SEQUENCE [LARGE SCALE GENOMIC DNA]</scope>
</reference>
<dbReference type="NCBIfam" id="TIGR02421">
    <property type="entry name" value="QEGLA"/>
    <property type="match status" value="1"/>
</dbReference>
<dbReference type="GO" id="GO:0006508">
    <property type="term" value="P:proteolysis"/>
    <property type="evidence" value="ECO:0007669"/>
    <property type="project" value="UniProtKB-KW"/>
</dbReference>
<evidence type="ECO:0000313" key="6">
    <source>
        <dbReference type="Proteomes" id="UP000044071"/>
    </source>
</evidence>
<keyword evidence="6" id="KW-1185">Reference proteome</keyword>
<dbReference type="InterPro" id="IPR012548">
    <property type="entry name" value="MATCAP"/>
</dbReference>
<organism evidence="5 6">
    <name type="scientific">Legionella massiliensis</name>
    <dbReference type="NCBI Taxonomy" id="1034943"/>
    <lineage>
        <taxon>Bacteria</taxon>
        <taxon>Pseudomonadati</taxon>
        <taxon>Pseudomonadota</taxon>
        <taxon>Gammaproteobacteria</taxon>
        <taxon>Legionellales</taxon>
        <taxon>Legionellaceae</taxon>
        <taxon>Legionella</taxon>
    </lineage>
</organism>
<dbReference type="GO" id="GO:0080164">
    <property type="term" value="P:regulation of nitric oxide metabolic process"/>
    <property type="evidence" value="ECO:0007669"/>
    <property type="project" value="TreeGrafter"/>
</dbReference>
<evidence type="ECO:0008006" key="7">
    <source>
        <dbReference type="Google" id="ProtNLM"/>
    </source>
</evidence>
<dbReference type="eggNOG" id="COG3930">
    <property type="taxonomic scope" value="Bacteria"/>
</dbReference>